<dbReference type="CDD" id="cd17574">
    <property type="entry name" value="REC_OmpR"/>
    <property type="match status" value="1"/>
</dbReference>
<dbReference type="GO" id="GO:0006355">
    <property type="term" value="P:regulation of DNA-templated transcription"/>
    <property type="evidence" value="ECO:0007669"/>
    <property type="project" value="TreeGrafter"/>
</dbReference>
<keyword evidence="10" id="KW-1185">Reference proteome</keyword>
<dbReference type="InterPro" id="IPR000160">
    <property type="entry name" value="GGDEF_dom"/>
</dbReference>
<evidence type="ECO:0000256" key="5">
    <source>
        <dbReference type="ARBA" id="ARBA00023163"/>
    </source>
</evidence>
<dbReference type="PANTHER" id="PTHR48111:SF4">
    <property type="entry name" value="DNA-BINDING DUAL TRANSCRIPTIONAL REGULATOR OMPR"/>
    <property type="match status" value="1"/>
</dbReference>
<dbReference type="HOGENOM" id="CLU_000445_11_7_0"/>
<evidence type="ECO:0000256" key="1">
    <source>
        <dbReference type="ARBA" id="ARBA00022553"/>
    </source>
</evidence>
<feature type="domain" description="GGDEF" evidence="8">
    <location>
        <begin position="173"/>
        <end position="301"/>
    </location>
</feature>
<gene>
    <name evidence="9" type="ordered locus">ANT_03780</name>
</gene>
<evidence type="ECO:0000256" key="3">
    <source>
        <dbReference type="ARBA" id="ARBA00023015"/>
    </source>
</evidence>
<dbReference type="GO" id="GO:0000976">
    <property type="term" value="F:transcription cis-regulatory region binding"/>
    <property type="evidence" value="ECO:0007669"/>
    <property type="project" value="TreeGrafter"/>
</dbReference>
<dbReference type="InterPro" id="IPR001789">
    <property type="entry name" value="Sig_transdc_resp-reg_receiver"/>
</dbReference>
<feature type="domain" description="Response regulatory" evidence="7">
    <location>
        <begin position="25"/>
        <end position="141"/>
    </location>
</feature>
<dbReference type="Proteomes" id="UP000008922">
    <property type="component" value="Chromosome"/>
</dbReference>
<dbReference type="InParanoid" id="E8N077"/>
<sequence>MWEIALVSPIFLVCAGEPVNEKKPTLLIVEDDLDIADMLNAYFRVQGYEVQTVNWGEDGVRAAQSGMPDLIILDIRLPDIDGFEVARRLRTNRRTRDIPIIFLTEKRGRDDRLKGLELQADDYITKPFDIAELRLRVRNALQRASQGTLVNPVTGMPEGKPVDEALESSLHQPDAALLVVQLRNLERFRDVYGFVAGDDLLRAVSLMMRDTVIQLGGEEDFFGHLTPSTFVIVTRDHNVHAISERIRRRLEQSFDYFYSDQHRERGLFADRPLSLEIHTLKPSTLQTQLEGLKTALQQFYH</sequence>
<dbReference type="EMBL" id="AP012029">
    <property type="protein sequence ID" value="BAJ62412.1"/>
    <property type="molecule type" value="Genomic_DNA"/>
</dbReference>
<dbReference type="FunFam" id="3.40.50.2300:FF:000001">
    <property type="entry name" value="DNA-binding response regulator PhoB"/>
    <property type="match status" value="1"/>
</dbReference>
<evidence type="ECO:0000256" key="2">
    <source>
        <dbReference type="ARBA" id="ARBA00023012"/>
    </source>
</evidence>
<dbReference type="Gene3D" id="3.40.50.2300">
    <property type="match status" value="1"/>
</dbReference>
<name>E8N077_ANATU</name>
<dbReference type="PROSITE" id="PS50110">
    <property type="entry name" value="RESPONSE_REGULATORY"/>
    <property type="match status" value="1"/>
</dbReference>
<dbReference type="SMART" id="SM00448">
    <property type="entry name" value="REC"/>
    <property type="match status" value="1"/>
</dbReference>
<dbReference type="STRING" id="926569.ANT_03780"/>
<keyword evidence="1 6" id="KW-0597">Phosphoprotein</keyword>
<dbReference type="GO" id="GO:0032993">
    <property type="term" value="C:protein-DNA complex"/>
    <property type="evidence" value="ECO:0007669"/>
    <property type="project" value="TreeGrafter"/>
</dbReference>
<evidence type="ECO:0000313" key="9">
    <source>
        <dbReference type="EMBL" id="BAJ62412.1"/>
    </source>
</evidence>
<dbReference type="AlphaFoldDB" id="E8N077"/>
<keyword evidence="2" id="KW-0902">Two-component regulatory system</keyword>
<dbReference type="InterPro" id="IPR043128">
    <property type="entry name" value="Rev_trsase/Diguanyl_cyclase"/>
</dbReference>
<evidence type="ECO:0000313" key="10">
    <source>
        <dbReference type="Proteomes" id="UP000008922"/>
    </source>
</evidence>
<dbReference type="KEGG" id="atm:ANT_03780"/>
<dbReference type="InterPro" id="IPR039420">
    <property type="entry name" value="WalR-like"/>
</dbReference>
<dbReference type="PROSITE" id="PS50887">
    <property type="entry name" value="GGDEF"/>
    <property type="match status" value="1"/>
</dbReference>
<dbReference type="Pfam" id="PF00072">
    <property type="entry name" value="Response_reg"/>
    <property type="match status" value="1"/>
</dbReference>
<proteinExistence type="predicted"/>
<keyword evidence="5" id="KW-0804">Transcription</keyword>
<dbReference type="GO" id="GO:0005829">
    <property type="term" value="C:cytosol"/>
    <property type="evidence" value="ECO:0007669"/>
    <property type="project" value="TreeGrafter"/>
</dbReference>
<organism evidence="9 10">
    <name type="scientific">Anaerolinea thermophila (strain DSM 14523 / JCM 11388 / NBRC 100420 / UNI-1)</name>
    <dbReference type="NCBI Taxonomy" id="926569"/>
    <lineage>
        <taxon>Bacteria</taxon>
        <taxon>Bacillati</taxon>
        <taxon>Chloroflexota</taxon>
        <taxon>Anaerolineae</taxon>
        <taxon>Anaerolineales</taxon>
        <taxon>Anaerolineaceae</taxon>
        <taxon>Anaerolinea</taxon>
    </lineage>
</organism>
<dbReference type="Gene3D" id="3.30.70.270">
    <property type="match status" value="1"/>
</dbReference>
<dbReference type="SUPFAM" id="SSF55073">
    <property type="entry name" value="Nucleotide cyclase"/>
    <property type="match status" value="1"/>
</dbReference>
<dbReference type="Pfam" id="PF00990">
    <property type="entry name" value="GGDEF"/>
    <property type="match status" value="1"/>
</dbReference>
<evidence type="ECO:0000259" key="8">
    <source>
        <dbReference type="PROSITE" id="PS50887"/>
    </source>
</evidence>
<accession>E8N077</accession>
<dbReference type="InterPro" id="IPR011006">
    <property type="entry name" value="CheY-like_superfamily"/>
</dbReference>
<evidence type="ECO:0000256" key="4">
    <source>
        <dbReference type="ARBA" id="ARBA00023125"/>
    </source>
</evidence>
<protein>
    <submittedName>
        <fullName evidence="9">Response regulator receiver protein</fullName>
    </submittedName>
</protein>
<reference evidence="9 10" key="1">
    <citation type="submission" date="2010-12" db="EMBL/GenBank/DDBJ databases">
        <title>Whole genome sequence of Anaerolinea thermophila UNI-1.</title>
        <authorList>
            <person name="Narita-Yamada S."/>
            <person name="Kishi E."/>
            <person name="Watanabe Y."/>
            <person name="Takasaki K."/>
            <person name="Ankai A."/>
            <person name="Oguchi A."/>
            <person name="Fukui S."/>
            <person name="Takahashi M."/>
            <person name="Yashiro I."/>
            <person name="Hosoyama A."/>
            <person name="Sekiguchi Y."/>
            <person name="Hanada S."/>
            <person name="Fujita N."/>
        </authorList>
    </citation>
    <scope>NUCLEOTIDE SEQUENCE [LARGE SCALE GENOMIC DNA]</scope>
    <source>
        <strain evidence="10">DSM 14523 / JCM 11388 / NBRC 100420 / UNI-1</strain>
    </source>
</reference>
<feature type="modified residue" description="4-aspartylphosphate" evidence="6">
    <location>
        <position position="74"/>
    </location>
</feature>
<keyword evidence="3" id="KW-0805">Transcription regulation</keyword>
<dbReference type="GO" id="GO:0000156">
    <property type="term" value="F:phosphorelay response regulator activity"/>
    <property type="evidence" value="ECO:0007669"/>
    <property type="project" value="TreeGrafter"/>
</dbReference>
<keyword evidence="4" id="KW-0238">DNA-binding</keyword>
<evidence type="ECO:0000259" key="7">
    <source>
        <dbReference type="PROSITE" id="PS50110"/>
    </source>
</evidence>
<dbReference type="SUPFAM" id="SSF52172">
    <property type="entry name" value="CheY-like"/>
    <property type="match status" value="1"/>
</dbReference>
<evidence type="ECO:0000256" key="6">
    <source>
        <dbReference type="PROSITE-ProRule" id="PRU00169"/>
    </source>
</evidence>
<dbReference type="PANTHER" id="PTHR48111">
    <property type="entry name" value="REGULATOR OF RPOS"/>
    <property type="match status" value="1"/>
</dbReference>
<dbReference type="eggNOG" id="COG3706">
    <property type="taxonomic scope" value="Bacteria"/>
</dbReference>
<dbReference type="InterPro" id="IPR029787">
    <property type="entry name" value="Nucleotide_cyclase"/>
</dbReference>